<proteinExistence type="predicted"/>
<reference evidence="3" key="1">
    <citation type="journal article" date="2019" name="Int. J. Syst. Evol. Microbiol.">
        <title>The Global Catalogue of Microorganisms (GCM) 10K type strain sequencing project: providing services to taxonomists for standard genome sequencing and annotation.</title>
        <authorList>
            <consortium name="The Broad Institute Genomics Platform"/>
            <consortium name="The Broad Institute Genome Sequencing Center for Infectious Disease"/>
            <person name="Wu L."/>
            <person name="Ma J."/>
        </authorList>
    </citation>
    <scope>NUCLEOTIDE SEQUENCE [LARGE SCALE GENOMIC DNA]</scope>
    <source>
        <strain evidence="3">NCAIM B.02333</strain>
    </source>
</reference>
<organism evidence="2 3">
    <name type="scientific">Aquipuribacter hungaricus</name>
    <dbReference type="NCBI Taxonomy" id="545624"/>
    <lineage>
        <taxon>Bacteria</taxon>
        <taxon>Bacillati</taxon>
        <taxon>Actinomycetota</taxon>
        <taxon>Actinomycetes</taxon>
        <taxon>Micrococcales</taxon>
        <taxon>Intrasporangiaceae</taxon>
        <taxon>Aquipuribacter</taxon>
    </lineage>
</organism>
<dbReference type="Proteomes" id="UP001595685">
    <property type="component" value="Unassembled WGS sequence"/>
</dbReference>
<feature type="signal peptide" evidence="1">
    <location>
        <begin position="1"/>
        <end position="26"/>
    </location>
</feature>
<sequence>MRLTSAFAAAAVALLTLGMSATPATAATTTVTETALGSTWSTGATGGTGGLAFTTAFGAPAGLGTGALQLSTPDFGAKAQLVTSADLPLSALQDASFSTFRAASSTAPDVQTPAINVTIDHNGPTVDGGFAVLVFEPYYTYGTSPEGSWETWSAKGQAKWWSTRAIPGVPTSFSSFVALDDIIAANPAARISSFGVNQGSGNPDLLAAVDGLTVGGTTYDFEPRVFTKVDCKDGGWATNFPADTFVNQGDCVSYYASGGKTHG</sequence>
<gene>
    <name evidence="2" type="ORF">ACFOLH_09625</name>
</gene>
<evidence type="ECO:0000256" key="1">
    <source>
        <dbReference type="SAM" id="SignalP"/>
    </source>
</evidence>
<dbReference type="EMBL" id="JBHRWW010000005">
    <property type="protein sequence ID" value="MFC3688598.1"/>
    <property type="molecule type" value="Genomic_DNA"/>
</dbReference>
<keyword evidence="1" id="KW-0732">Signal</keyword>
<dbReference type="RefSeq" id="WP_340288850.1">
    <property type="nucleotide sequence ID" value="NZ_JBBEOI010000004.1"/>
</dbReference>
<accession>A0ABV7WH67</accession>
<evidence type="ECO:0000313" key="2">
    <source>
        <dbReference type="EMBL" id="MFC3688598.1"/>
    </source>
</evidence>
<feature type="chain" id="PRO_5047303102" evidence="1">
    <location>
        <begin position="27"/>
        <end position="263"/>
    </location>
</feature>
<comment type="caution">
    <text evidence="2">The sequence shown here is derived from an EMBL/GenBank/DDBJ whole genome shotgun (WGS) entry which is preliminary data.</text>
</comment>
<keyword evidence="3" id="KW-1185">Reference proteome</keyword>
<name>A0ABV7WH67_9MICO</name>
<evidence type="ECO:0000313" key="3">
    <source>
        <dbReference type="Proteomes" id="UP001595685"/>
    </source>
</evidence>
<protein>
    <submittedName>
        <fullName evidence="2">Uncharacterized protein</fullName>
    </submittedName>
</protein>